<name>A0A2A2J7K0_9BILA</name>
<dbReference type="Pfam" id="PF18097">
    <property type="entry name" value="Vta1_C"/>
    <property type="match status" value="1"/>
</dbReference>
<evidence type="ECO:0000256" key="3">
    <source>
        <dbReference type="ARBA" id="ARBA00007895"/>
    </source>
</evidence>
<evidence type="ECO:0000259" key="10">
    <source>
        <dbReference type="Pfam" id="PF04652"/>
    </source>
</evidence>
<keyword evidence="8" id="KW-0472">Membrane</keyword>
<dbReference type="GO" id="GO:0010008">
    <property type="term" value="C:endosome membrane"/>
    <property type="evidence" value="ECO:0007669"/>
    <property type="project" value="UniProtKB-SubCell"/>
</dbReference>
<accession>A0A2A2J7K0</accession>
<organism evidence="12 13">
    <name type="scientific">Diploscapter pachys</name>
    <dbReference type="NCBI Taxonomy" id="2018661"/>
    <lineage>
        <taxon>Eukaryota</taxon>
        <taxon>Metazoa</taxon>
        <taxon>Ecdysozoa</taxon>
        <taxon>Nematoda</taxon>
        <taxon>Chromadorea</taxon>
        <taxon>Rhabditida</taxon>
        <taxon>Rhabditina</taxon>
        <taxon>Rhabditomorpha</taxon>
        <taxon>Rhabditoidea</taxon>
        <taxon>Rhabditidae</taxon>
        <taxon>Diploscapter</taxon>
    </lineage>
</organism>
<evidence type="ECO:0000256" key="1">
    <source>
        <dbReference type="ARBA" id="ARBA00004481"/>
    </source>
</evidence>
<evidence type="ECO:0008006" key="14">
    <source>
        <dbReference type="Google" id="ProtNLM"/>
    </source>
</evidence>
<comment type="similarity">
    <text evidence="3">Belongs to the VTA1 family.</text>
</comment>
<dbReference type="InterPro" id="IPR039431">
    <property type="entry name" value="Vta1/CALS_N"/>
</dbReference>
<dbReference type="EMBL" id="LIAE01010632">
    <property type="protein sequence ID" value="PAV57611.1"/>
    <property type="molecule type" value="Genomic_DNA"/>
</dbReference>
<keyword evidence="6" id="KW-0967">Endosome</keyword>
<reference evidence="12 13" key="1">
    <citation type="journal article" date="2017" name="Curr. Biol.">
        <title>Genome architecture and evolution of a unichromosomal asexual nematode.</title>
        <authorList>
            <person name="Fradin H."/>
            <person name="Zegar C."/>
            <person name="Gutwein M."/>
            <person name="Lucas J."/>
            <person name="Kovtun M."/>
            <person name="Corcoran D."/>
            <person name="Baugh L.R."/>
            <person name="Kiontke K."/>
            <person name="Gunsalus K."/>
            <person name="Fitch D.H."/>
            <person name="Piano F."/>
        </authorList>
    </citation>
    <scope>NUCLEOTIDE SEQUENCE [LARGE SCALE GENOMIC DNA]</scope>
    <source>
        <strain evidence="12">PF1309</strain>
    </source>
</reference>
<comment type="subcellular location">
    <subcellularLocation>
        <location evidence="2">Cytoplasm</location>
    </subcellularLocation>
    <subcellularLocation>
        <location evidence="1">Endosome membrane</location>
        <topology evidence="1">Peripheral membrane protein</topology>
    </subcellularLocation>
</comment>
<dbReference type="PANTHER" id="PTHR46009">
    <property type="entry name" value="VACUOLAR PROTEIN SORTING-ASSOCIATED PROTEIN VTA1 HOMOLOG"/>
    <property type="match status" value="1"/>
</dbReference>
<keyword evidence="7" id="KW-0653">Protein transport</keyword>
<dbReference type="GO" id="GO:0032511">
    <property type="term" value="P:late endosome to vacuole transport via multivesicular body sorting pathway"/>
    <property type="evidence" value="ECO:0007669"/>
    <property type="project" value="InterPro"/>
</dbReference>
<evidence type="ECO:0000256" key="4">
    <source>
        <dbReference type="ARBA" id="ARBA00022448"/>
    </source>
</evidence>
<dbReference type="InterPro" id="IPR044538">
    <property type="entry name" value="Vta1-like"/>
</dbReference>
<comment type="caution">
    <text evidence="12">The sequence shown here is derived from an EMBL/GenBank/DDBJ whole genome shotgun (WGS) entry which is preliminary data.</text>
</comment>
<dbReference type="OrthoDB" id="391137at2759"/>
<keyword evidence="5" id="KW-0963">Cytoplasm</keyword>
<feature type="compositionally biased region" description="Pro residues" evidence="9">
    <location>
        <begin position="205"/>
        <end position="222"/>
    </location>
</feature>
<dbReference type="STRING" id="2018661.A0A2A2J7K0"/>
<dbReference type="AlphaFoldDB" id="A0A2A2J7K0"/>
<evidence type="ECO:0000256" key="2">
    <source>
        <dbReference type="ARBA" id="ARBA00004496"/>
    </source>
</evidence>
<dbReference type="Gene3D" id="1.20.5.420">
    <property type="entry name" value="Immunoglobulin FC, subunit C"/>
    <property type="match status" value="1"/>
</dbReference>
<evidence type="ECO:0000313" key="12">
    <source>
        <dbReference type="EMBL" id="PAV57611.1"/>
    </source>
</evidence>
<feature type="compositionally biased region" description="Low complexity" evidence="9">
    <location>
        <begin position="194"/>
        <end position="204"/>
    </location>
</feature>
<gene>
    <name evidence="12" type="ORF">WR25_03457</name>
</gene>
<evidence type="ECO:0000259" key="11">
    <source>
        <dbReference type="Pfam" id="PF18097"/>
    </source>
</evidence>
<evidence type="ECO:0000313" key="13">
    <source>
        <dbReference type="Proteomes" id="UP000218231"/>
    </source>
</evidence>
<dbReference type="Proteomes" id="UP000218231">
    <property type="component" value="Unassembled WGS sequence"/>
</dbReference>
<dbReference type="PANTHER" id="PTHR46009:SF1">
    <property type="entry name" value="VACUOLAR PROTEIN SORTING-ASSOCIATED PROTEIN VTA1 HOMOLOG"/>
    <property type="match status" value="1"/>
</dbReference>
<evidence type="ECO:0000256" key="5">
    <source>
        <dbReference type="ARBA" id="ARBA00022490"/>
    </source>
</evidence>
<proteinExistence type="inferred from homology"/>
<sequence length="313" mass="33788">MTSKVPPTLKAIGHHVKIANENASRDPVVYYWCLMYAAQNAMKIDSKSPDALQFIKGLLSTLEQIKGQLKNLDAVTNETVAQAHLENFALKLFNFADNKEKAGQVDKAVVHAFYTAGHVMDILTLFGELDEQIASARKYAKWKSTQIFACLKDGIPYVPSSQQPDEPHDELADLANFAGGGTSSGQTPQPPASPHSSSSSSNFSPYPPNPTYGFSPQPPAPPTHSSSSSSIGSYGQNQNPQLPPPHRPAQPAPSANLSQPAAPVTVTGRPSDAEFAEAKKYIKFAMSSLDYEDTKSIVENLNKALGVLNKYTM</sequence>
<dbReference type="InterPro" id="IPR041212">
    <property type="entry name" value="Vta1_C"/>
</dbReference>
<feature type="domain" description="Vta1/callose synthase N-terminal" evidence="10">
    <location>
        <begin position="12"/>
        <end position="152"/>
    </location>
</feature>
<dbReference type="InterPro" id="IPR023175">
    <property type="entry name" value="Vta1/CALS_N_sf"/>
</dbReference>
<keyword evidence="4" id="KW-0813">Transport</keyword>
<dbReference type="Gene3D" id="1.25.40.270">
    <property type="entry name" value="Vacuolar protein sorting-associated protein vta1"/>
    <property type="match status" value="1"/>
</dbReference>
<evidence type="ECO:0000256" key="7">
    <source>
        <dbReference type="ARBA" id="ARBA00022927"/>
    </source>
</evidence>
<dbReference type="GO" id="GO:0005771">
    <property type="term" value="C:multivesicular body"/>
    <property type="evidence" value="ECO:0007669"/>
    <property type="project" value="TreeGrafter"/>
</dbReference>
<keyword evidence="13" id="KW-1185">Reference proteome</keyword>
<dbReference type="GO" id="GO:0015031">
    <property type="term" value="P:protein transport"/>
    <property type="evidence" value="ECO:0007669"/>
    <property type="project" value="UniProtKB-KW"/>
</dbReference>
<evidence type="ECO:0000256" key="8">
    <source>
        <dbReference type="ARBA" id="ARBA00023136"/>
    </source>
</evidence>
<evidence type="ECO:0000256" key="6">
    <source>
        <dbReference type="ARBA" id="ARBA00022753"/>
    </source>
</evidence>
<feature type="compositionally biased region" description="Low complexity" evidence="9">
    <location>
        <begin position="223"/>
        <end position="240"/>
    </location>
</feature>
<evidence type="ECO:0000256" key="9">
    <source>
        <dbReference type="SAM" id="MobiDB-lite"/>
    </source>
</evidence>
<feature type="compositionally biased region" description="Pro residues" evidence="9">
    <location>
        <begin position="241"/>
        <end position="251"/>
    </location>
</feature>
<feature type="region of interest" description="Disordered" evidence="9">
    <location>
        <begin position="159"/>
        <end position="271"/>
    </location>
</feature>
<dbReference type="Pfam" id="PF04652">
    <property type="entry name" value="Vta1"/>
    <property type="match status" value="1"/>
</dbReference>
<feature type="domain" description="Vta1 C-terminal" evidence="11">
    <location>
        <begin position="274"/>
        <end position="309"/>
    </location>
</feature>
<protein>
    <recommendedName>
        <fullName evidence="14">Vta1/callose synthase N-terminal domain-containing protein</fullName>
    </recommendedName>
</protein>